<evidence type="ECO:0000256" key="1">
    <source>
        <dbReference type="SAM" id="MobiDB-lite"/>
    </source>
</evidence>
<feature type="compositionally biased region" description="Polar residues" evidence="1">
    <location>
        <begin position="106"/>
        <end position="119"/>
    </location>
</feature>
<accession>A0A8S9LWI2</accession>
<feature type="compositionally biased region" description="Basic and acidic residues" evidence="1">
    <location>
        <begin position="70"/>
        <end position="80"/>
    </location>
</feature>
<comment type="caution">
    <text evidence="2">The sequence shown here is derived from an EMBL/GenBank/DDBJ whole genome shotgun (WGS) entry which is preliminary data.</text>
</comment>
<dbReference type="EMBL" id="QGKW02000276">
    <property type="protein sequence ID" value="KAF2609463.1"/>
    <property type="molecule type" value="Genomic_DNA"/>
</dbReference>
<proteinExistence type="predicted"/>
<dbReference type="AlphaFoldDB" id="A0A8S9LWI2"/>
<feature type="region of interest" description="Disordered" evidence="1">
    <location>
        <begin position="59"/>
        <end position="125"/>
    </location>
</feature>
<evidence type="ECO:0000313" key="2">
    <source>
        <dbReference type="EMBL" id="KAF2609463.1"/>
    </source>
</evidence>
<dbReference type="Proteomes" id="UP000712281">
    <property type="component" value="Unassembled WGS sequence"/>
</dbReference>
<organism evidence="2 3">
    <name type="scientific">Brassica cretica</name>
    <name type="common">Mustard</name>
    <dbReference type="NCBI Taxonomy" id="69181"/>
    <lineage>
        <taxon>Eukaryota</taxon>
        <taxon>Viridiplantae</taxon>
        <taxon>Streptophyta</taxon>
        <taxon>Embryophyta</taxon>
        <taxon>Tracheophyta</taxon>
        <taxon>Spermatophyta</taxon>
        <taxon>Magnoliopsida</taxon>
        <taxon>eudicotyledons</taxon>
        <taxon>Gunneridae</taxon>
        <taxon>Pentapetalae</taxon>
        <taxon>rosids</taxon>
        <taxon>malvids</taxon>
        <taxon>Brassicales</taxon>
        <taxon>Brassicaceae</taxon>
        <taxon>Brassiceae</taxon>
        <taxon>Brassica</taxon>
    </lineage>
</organism>
<evidence type="ECO:0000313" key="3">
    <source>
        <dbReference type="Proteomes" id="UP000712281"/>
    </source>
</evidence>
<feature type="compositionally biased region" description="Acidic residues" evidence="1">
    <location>
        <begin position="59"/>
        <end position="69"/>
    </location>
</feature>
<gene>
    <name evidence="2" type="ORF">F2Q68_00045471</name>
</gene>
<name>A0A8S9LWI2_BRACR</name>
<reference evidence="2" key="1">
    <citation type="submission" date="2019-12" db="EMBL/GenBank/DDBJ databases">
        <title>Genome sequencing and annotation of Brassica cretica.</title>
        <authorList>
            <person name="Studholme D.J."/>
            <person name="Sarris P.F."/>
        </authorList>
    </citation>
    <scope>NUCLEOTIDE SEQUENCE</scope>
    <source>
        <strain evidence="2">PFS-001/15</strain>
        <tissue evidence="2">Leaf</tissue>
    </source>
</reference>
<sequence>MVTEEANKAVVELGLEVEETRSGNNRIENKENGEEVFHSLPDREFEVDAWMHDVVPEEIDGEGGAEDVEEGKGVTEEVTKRQGTRRRPLKSSVAAGASNKPVGGFQTPSNQSRYSSWRSLQAGGG</sequence>
<protein>
    <submittedName>
        <fullName evidence="2">Uncharacterized protein</fullName>
    </submittedName>
</protein>